<protein>
    <recommendedName>
        <fullName evidence="5">Secreted protein</fullName>
    </recommendedName>
</protein>
<organism evidence="3 4">
    <name type="scientific">Deinococcus proteolyticus (strain ATCC 35074 / DSM 20540 / JCM 6276 / NBRC 101906 / NCIMB 13154 / VKM Ac-1939 / CCM 2703 / MRP)</name>
    <dbReference type="NCBI Taxonomy" id="693977"/>
    <lineage>
        <taxon>Bacteria</taxon>
        <taxon>Thermotogati</taxon>
        <taxon>Deinococcota</taxon>
        <taxon>Deinococci</taxon>
        <taxon>Deinococcales</taxon>
        <taxon>Deinococcaceae</taxon>
        <taxon>Deinococcus</taxon>
    </lineage>
</organism>
<evidence type="ECO:0000313" key="4">
    <source>
        <dbReference type="Proteomes" id="UP000007718"/>
    </source>
</evidence>
<evidence type="ECO:0000313" key="3">
    <source>
        <dbReference type="EMBL" id="ADY27429.1"/>
    </source>
</evidence>
<proteinExistence type="predicted"/>
<feature type="signal peptide" evidence="2">
    <location>
        <begin position="1"/>
        <end position="19"/>
    </location>
</feature>
<name>F0RQ70_DEIPM</name>
<feature type="region of interest" description="Disordered" evidence="1">
    <location>
        <begin position="72"/>
        <end position="102"/>
    </location>
</feature>
<evidence type="ECO:0008006" key="5">
    <source>
        <dbReference type="Google" id="ProtNLM"/>
    </source>
</evidence>
<evidence type="ECO:0000256" key="2">
    <source>
        <dbReference type="SAM" id="SignalP"/>
    </source>
</evidence>
<keyword evidence="2" id="KW-0732">Signal</keyword>
<dbReference type="RefSeq" id="WP_013615783.1">
    <property type="nucleotide sequence ID" value="NC_015162.1"/>
</dbReference>
<dbReference type="AlphaFoldDB" id="F0RQ70"/>
<reference evidence="4" key="1">
    <citation type="submission" date="2011-02" db="EMBL/GenBank/DDBJ databases">
        <title>The complete sequence of plasmid2 of Deinococcus proteolyticus DSM 20540.</title>
        <authorList>
            <consortium name="US DOE Joint Genome Institute (JGI-PGF)"/>
            <person name="Lucas S."/>
            <person name="Copeland A."/>
            <person name="Lapidus A."/>
            <person name="Bruce D."/>
            <person name="Goodwin L."/>
            <person name="Pitluck S."/>
            <person name="Kyrpides N."/>
            <person name="Mavromatis K."/>
            <person name="Pagani I."/>
            <person name="Ivanova N."/>
            <person name="Ovchinnikova G."/>
            <person name="Zeytun A."/>
            <person name="Detter J.C."/>
            <person name="Han C."/>
            <person name="Land M."/>
            <person name="Hauser L."/>
            <person name="Markowitz V."/>
            <person name="Cheng J.-F."/>
            <person name="Hugenholtz P."/>
            <person name="Woyke T."/>
            <person name="Wu D."/>
            <person name="Pukall R."/>
            <person name="Steenblock K."/>
            <person name="Brambilla E."/>
            <person name="Klenk H.-P."/>
            <person name="Eisen J.A."/>
        </authorList>
    </citation>
    <scope>NUCLEOTIDE SEQUENCE [LARGE SCALE GENOMIC DNA]</scope>
    <source>
        <strain evidence="4">ATCC 35074 / DSM 20540 / JCM 6276 / NBRC 101906 / NCIMB 13154 / VKM Ac-1939 / CCM 2703 / MRP</strain>
        <plasmid evidence="4">Plasmid pDEIPR02</plasmid>
    </source>
</reference>
<dbReference type="PROSITE" id="PS51257">
    <property type="entry name" value="PROKAR_LIPOPROTEIN"/>
    <property type="match status" value="1"/>
</dbReference>
<sequence length="102" mass="10445">MKHMLIAAVLALSTSCALAAPGSTPGADSPSAPLDCSGYTLTTLTFRASGEAQAPGDVTQVTEVGRETKQRCTAQHFDSGPPVTARPQLPAGRQAQLAVIQP</sequence>
<reference evidence="3 4" key="2">
    <citation type="journal article" date="2012" name="Stand. Genomic Sci.">
        <title>Complete genome sequence of the orange-red pigmented, radioresistant Deinococcus proteolyticus type strain (MRP(T)).</title>
        <authorList>
            <person name="Copeland A."/>
            <person name="Zeytun A."/>
            <person name="Yassawong M."/>
            <person name="Nolan M."/>
            <person name="Lucas S."/>
            <person name="Hammon N."/>
            <person name="Deshpande S."/>
            <person name="Cheng J.F."/>
            <person name="Han C."/>
            <person name="Tapia R."/>
            <person name="Goodwin L.A."/>
            <person name="Pitluck S."/>
            <person name="Mavromatis K."/>
            <person name="Liolios K."/>
            <person name="Pagani I."/>
            <person name="Ivanova N."/>
            <person name="Mikhailova N."/>
            <person name="Pati A."/>
            <person name="Chen A."/>
            <person name="Palaniappan K."/>
            <person name="Land M."/>
            <person name="Hauser L."/>
            <person name="Jeffries C.D."/>
            <person name="Brambilla E.M."/>
            <person name="Rohde M."/>
            <person name="Sikorski J."/>
            <person name="Pukall R."/>
            <person name="Goker M."/>
            <person name="Detter J.C."/>
            <person name="Woyke T."/>
            <person name="Bristow J."/>
            <person name="Eisen J.A."/>
            <person name="Markowitz V."/>
            <person name="Hugenholtz P."/>
            <person name="Kyrpides N.C."/>
            <person name="Klenk H.P."/>
            <person name="Lapidus A."/>
        </authorList>
    </citation>
    <scope>NUCLEOTIDE SEQUENCE [LARGE SCALE GENOMIC DNA]</scope>
    <source>
        <strain evidence="4">ATCC 35074 / DSM 20540 / JCM 6276 / NBRC 101906 / NCIMB 13154 / VKM Ac-1939 / CCM 2703 / MRP</strain>
        <plasmid evidence="4">Plasmid pDEIPR02</plasmid>
    </source>
</reference>
<dbReference type="Proteomes" id="UP000007718">
    <property type="component" value="Plasmid pDEIPR02"/>
</dbReference>
<keyword evidence="4" id="KW-1185">Reference proteome</keyword>
<accession>F0RQ70</accession>
<gene>
    <name evidence="3" type="ordered locus">Deipr_2304</name>
</gene>
<geneLocation type="plasmid" evidence="3 4">
    <name>pDEIPR02</name>
</geneLocation>
<dbReference type="HOGENOM" id="CLU_2272782_0_0_0"/>
<evidence type="ECO:0000256" key="1">
    <source>
        <dbReference type="SAM" id="MobiDB-lite"/>
    </source>
</evidence>
<dbReference type="EMBL" id="CP002538">
    <property type="protein sequence ID" value="ADY27429.1"/>
    <property type="molecule type" value="Genomic_DNA"/>
</dbReference>
<dbReference type="KEGG" id="dpt:Deipr_2304"/>
<feature type="chain" id="PRO_5003259665" description="Secreted protein" evidence="2">
    <location>
        <begin position="20"/>
        <end position="102"/>
    </location>
</feature>
<keyword evidence="3" id="KW-0614">Plasmid</keyword>